<sequence length="27" mass="3061">MKDKKRNSNTTNSKIQCVALLKSPKIN</sequence>
<dbReference type="EMBL" id="GGEC01006329">
    <property type="protein sequence ID" value="MBW86812.1"/>
    <property type="molecule type" value="Transcribed_RNA"/>
</dbReference>
<dbReference type="EMBL" id="GGEC01006330">
    <property type="protein sequence ID" value="MBW86813.1"/>
    <property type="molecule type" value="Transcribed_RNA"/>
</dbReference>
<name>A0A2P2J001_RHIMU</name>
<organism evidence="1">
    <name type="scientific">Rhizophora mucronata</name>
    <name type="common">Asiatic mangrove</name>
    <dbReference type="NCBI Taxonomy" id="61149"/>
    <lineage>
        <taxon>Eukaryota</taxon>
        <taxon>Viridiplantae</taxon>
        <taxon>Streptophyta</taxon>
        <taxon>Embryophyta</taxon>
        <taxon>Tracheophyta</taxon>
        <taxon>Spermatophyta</taxon>
        <taxon>Magnoliopsida</taxon>
        <taxon>eudicotyledons</taxon>
        <taxon>Gunneridae</taxon>
        <taxon>Pentapetalae</taxon>
        <taxon>rosids</taxon>
        <taxon>fabids</taxon>
        <taxon>Malpighiales</taxon>
        <taxon>Rhizophoraceae</taxon>
        <taxon>Rhizophora</taxon>
    </lineage>
</organism>
<dbReference type="AlphaFoldDB" id="A0A2P2J001"/>
<reference evidence="1" key="1">
    <citation type="submission" date="2018-02" db="EMBL/GenBank/DDBJ databases">
        <title>Rhizophora mucronata_Transcriptome.</title>
        <authorList>
            <person name="Meera S.P."/>
            <person name="Sreeshan A."/>
            <person name="Augustine A."/>
        </authorList>
    </citation>
    <scope>NUCLEOTIDE SEQUENCE</scope>
    <source>
        <tissue evidence="1">Leaf</tissue>
    </source>
</reference>
<protein>
    <submittedName>
        <fullName evidence="1">Uncharacterized protein</fullName>
    </submittedName>
</protein>
<accession>A0A2P2J001</accession>
<proteinExistence type="predicted"/>
<evidence type="ECO:0000313" key="1">
    <source>
        <dbReference type="EMBL" id="MBW86813.1"/>
    </source>
</evidence>